<dbReference type="VEuPathDB" id="FungiDB:ASPWEDRAFT_269744"/>
<organism evidence="3 4">
    <name type="scientific">Aspergillus wentii DTO 134E9</name>
    <dbReference type="NCBI Taxonomy" id="1073089"/>
    <lineage>
        <taxon>Eukaryota</taxon>
        <taxon>Fungi</taxon>
        <taxon>Dikarya</taxon>
        <taxon>Ascomycota</taxon>
        <taxon>Pezizomycotina</taxon>
        <taxon>Eurotiomycetes</taxon>
        <taxon>Eurotiomycetidae</taxon>
        <taxon>Eurotiales</taxon>
        <taxon>Aspergillaceae</taxon>
        <taxon>Aspergillus</taxon>
        <taxon>Aspergillus subgen. Cremei</taxon>
    </lineage>
</organism>
<dbReference type="Pfam" id="PF08544">
    <property type="entry name" value="GHMP_kinases_C"/>
    <property type="match status" value="1"/>
</dbReference>
<feature type="domain" description="GHMP kinase C-terminal" evidence="2">
    <location>
        <begin position="4"/>
        <end position="35"/>
    </location>
</feature>
<evidence type="ECO:0000313" key="4">
    <source>
        <dbReference type="Proteomes" id="UP000184383"/>
    </source>
</evidence>
<proteinExistence type="predicted"/>
<dbReference type="AlphaFoldDB" id="A0A1L9S2U6"/>
<evidence type="ECO:0000256" key="1">
    <source>
        <dbReference type="ARBA" id="ARBA00023221"/>
    </source>
</evidence>
<keyword evidence="1" id="KW-0753">Steroid metabolism</keyword>
<protein>
    <recommendedName>
        <fullName evidence="2">GHMP kinase C-terminal domain-containing protein</fullName>
    </recommendedName>
</protein>
<dbReference type="GO" id="GO:0008202">
    <property type="term" value="P:steroid metabolic process"/>
    <property type="evidence" value="ECO:0007669"/>
    <property type="project" value="UniProtKB-KW"/>
</dbReference>
<dbReference type="Proteomes" id="UP000184383">
    <property type="component" value="Unassembled WGS sequence"/>
</dbReference>
<evidence type="ECO:0000259" key="2">
    <source>
        <dbReference type="Pfam" id="PF08544"/>
    </source>
</evidence>
<accession>A0A1L9S2U6</accession>
<sequence length="63" mass="6915">MALQAGRTAGSLASLMTGSGSTCVFLANDEQHAANRSSTRSADKKRYETWYSIKQSNLRYQVV</sequence>
<dbReference type="InterPro" id="IPR036554">
    <property type="entry name" value="GHMP_kinase_C_sf"/>
</dbReference>
<dbReference type="SUPFAM" id="SSF55060">
    <property type="entry name" value="GHMP Kinase, C-terminal domain"/>
    <property type="match status" value="1"/>
</dbReference>
<dbReference type="Gene3D" id="3.30.70.890">
    <property type="entry name" value="GHMP kinase, C-terminal domain"/>
    <property type="match status" value="1"/>
</dbReference>
<dbReference type="STRING" id="1073089.A0A1L9S2U6"/>
<dbReference type="GeneID" id="63748778"/>
<evidence type="ECO:0000313" key="3">
    <source>
        <dbReference type="EMBL" id="OJJ41495.1"/>
    </source>
</evidence>
<reference evidence="4" key="1">
    <citation type="journal article" date="2017" name="Genome Biol.">
        <title>Comparative genomics reveals high biological diversity and specific adaptations in the industrially and medically important fungal genus Aspergillus.</title>
        <authorList>
            <person name="de Vries R.P."/>
            <person name="Riley R."/>
            <person name="Wiebenga A."/>
            <person name="Aguilar-Osorio G."/>
            <person name="Amillis S."/>
            <person name="Uchima C.A."/>
            <person name="Anderluh G."/>
            <person name="Asadollahi M."/>
            <person name="Askin M."/>
            <person name="Barry K."/>
            <person name="Battaglia E."/>
            <person name="Bayram O."/>
            <person name="Benocci T."/>
            <person name="Braus-Stromeyer S.A."/>
            <person name="Caldana C."/>
            <person name="Canovas D."/>
            <person name="Cerqueira G.C."/>
            <person name="Chen F."/>
            <person name="Chen W."/>
            <person name="Choi C."/>
            <person name="Clum A."/>
            <person name="Dos Santos R.A."/>
            <person name="Damasio A.R."/>
            <person name="Diallinas G."/>
            <person name="Emri T."/>
            <person name="Fekete E."/>
            <person name="Flipphi M."/>
            <person name="Freyberg S."/>
            <person name="Gallo A."/>
            <person name="Gournas C."/>
            <person name="Habgood R."/>
            <person name="Hainaut M."/>
            <person name="Harispe M.L."/>
            <person name="Henrissat B."/>
            <person name="Hilden K.S."/>
            <person name="Hope R."/>
            <person name="Hossain A."/>
            <person name="Karabika E."/>
            <person name="Karaffa L."/>
            <person name="Karanyi Z."/>
            <person name="Krasevec N."/>
            <person name="Kuo A."/>
            <person name="Kusch H."/>
            <person name="LaButti K."/>
            <person name="Lagendijk E.L."/>
            <person name="Lapidus A."/>
            <person name="Levasseur A."/>
            <person name="Lindquist E."/>
            <person name="Lipzen A."/>
            <person name="Logrieco A.F."/>
            <person name="MacCabe A."/>
            <person name="Maekelae M.R."/>
            <person name="Malavazi I."/>
            <person name="Melin P."/>
            <person name="Meyer V."/>
            <person name="Mielnichuk N."/>
            <person name="Miskei M."/>
            <person name="Molnar A.P."/>
            <person name="Mule G."/>
            <person name="Ngan C.Y."/>
            <person name="Orejas M."/>
            <person name="Orosz E."/>
            <person name="Ouedraogo J.P."/>
            <person name="Overkamp K.M."/>
            <person name="Park H.-S."/>
            <person name="Perrone G."/>
            <person name="Piumi F."/>
            <person name="Punt P.J."/>
            <person name="Ram A.F."/>
            <person name="Ramon A."/>
            <person name="Rauscher S."/>
            <person name="Record E."/>
            <person name="Riano-Pachon D.M."/>
            <person name="Robert V."/>
            <person name="Roehrig J."/>
            <person name="Ruller R."/>
            <person name="Salamov A."/>
            <person name="Salih N.S."/>
            <person name="Samson R.A."/>
            <person name="Sandor E."/>
            <person name="Sanguinetti M."/>
            <person name="Schuetze T."/>
            <person name="Sepcic K."/>
            <person name="Shelest E."/>
            <person name="Sherlock G."/>
            <person name="Sophianopoulou V."/>
            <person name="Squina F.M."/>
            <person name="Sun H."/>
            <person name="Susca A."/>
            <person name="Todd R.B."/>
            <person name="Tsang A."/>
            <person name="Unkles S.E."/>
            <person name="van de Wiele N."/>
            <person name="van Rossen-Uffink D."/>
            <person name="Oliveira J.V."/>
            <person name="Vesth T.C."/>
            <person name="Visser J."/>
            <person name="Yu J.-H."/>
            <person name="Zhou M."/>
            <person name="Andersen M.R."/>
            <person name="Archer D.B."/>
            <person name="Baker S.E."/>
            <person name="Benoit I."/>
            <person name="Brakhage A.A."/>
            <person name="Braus G.H."/>
            <person name="Fischer R."/>
            <person name="Frisvad J.C."/>
            <person name="Goldman G.H."/>
            <person name="Houbraken J."/>
            <person name="Oakley B."/>
            <person name="Pocsi I."/>
            <person name="Scazzocchio C."/>
            <person name="Seiboth B."/>
            <person name="vanKuyk P.A."/>
            <person name="Wortman J."/>
            <person name="Dyer P.S."/>
            <person name="Grigoriev I.V."/>
        </authorList>
    </citation>
    <scope>NUCLEOTIDE SEQUENCE [LARGE SCALE GENOMIC DNA]</scope>
    <source>
        <strain evidence="4">DTO 134E9</strain>
    </source>
</reference>
<name>A0A1L9S2U6_ASPWE</name>
<keyword evidence="4" id="KW-1185">Reference proteome</keyword>
<gene>
    <name evidence="3" type="ORF">ASPWEDRAFT_269744</name>
</gene>
<keyword evidence="1" id="KW-0443">Lipid metabolism</keyword>
<dbReference type="RefSeq" id="XP_040695171.1">
    <property type="nucleotide sequence ID" value="XM_040832930.1"/>
</dbReference>
<dbReference type="InterPro" id="IPR013750">
    <property type="entry name" value="GHMP_kinase_C_dom"/>
</dbReference>
<dbReference type="EMBL" id="KV878209">
    <property type="protein sequence ID" value="OJJ41495.1"/>
    <property type="molecule type" value="Genomic_DNA"/>
</dbReference>
<dbReference type="OrthoDB" id="3191556at2759"/>